<gene>
    <name evidence="1" type="ORF">CR513_04677</name>
</gene>
<proteinExistence type="predicted"/>
<evidence type="ECO:0000313" key="1">
    <source>
        <dbReference type="EMBL" id="RDY10756.1"/>
    </source>
</evidence>
<feature type="non-terminal residue" evidence="1">
    <location>
        <position position="1"/>
    </location>
</feature>
<evidence type="ECO:0000313" key="2">
    <source>
        <dbReference type="Proteomes" id="UP000257109"/>
    </source>
</evidence>
<dbReference type="AlphaFoldDB" id="A0A371I6T9"/>
<reference evidence="1" key="1">
    <citation type="submission" date="2018-05" db="EMBL/GenBank/DDBJ databases">
        <title>Draft genome of Mucuna pruriens seed.</title>
        <authorList>
            <person name="Nnadi N.E."/>
            <person name="Vos R."/>
            <person name="Hasami M.H."/>
            <person name="Devisetty U.K."/>
            <person name="Aguiy J.C."/>
        </authorList>
    </citation>
    <scope>NUCLEOTIDE SEQUENCE [LARGE SCALE GENOMIC DNA]</scope>
    <source>
        <strain evidence="1">JCA_2017</strain>
    </source>
</reference>
<accession>A0A371I6T9</accession>
<comment type="caution">
    <text evidence="1">The sequence shown here is derived from an EMBL/GenBank/DDBJ whole genome shotgun (WGS) entry which is preliminary data.</text>
</comment>
<protein>
    <submittedName>
        <fullName evidence="1">Uncharacterized protein</fullName>
    </submittedName>
</protein>
<organism evidence="1 2">
    <name type="scientific">Mucuna pruriens</name>
    <name type="common">Velvet bean</name>
    <name type="synonym">Dolichos pruriens</name>
    <dbReference type="NCBI Taxonomy" id="157652"/>
    <lineage>
        <taxon>Eukaryota</taxon>
        <taxon>Viridiplantae</taxon>
        <taxon>Streptophyta</taxon>
        <taxon>Embryophyta</taxon>
        <taxon>Tracheophyta</taxon>
        <taxon>Spermatophyta</taxon>
        <taxon>Magnoliopsida</taxon>
        <taxon>eudicotyledons</taxon>
        <taxon>Gunneridae</taxon>
        <taxon>Pentapetalae</taxon>
        <taxon>rosids</taxon>
        <taxon>fabids</taxon>
        <taxon>Fabales</taxon>
        <taxon>Fabaceae</taxon>
        <taxon>Papilionoideae</taxon>
        <taxon>50 kb inversion clade</taxon>
        <taxon>NPAAA clade</taxon>
        <taxon>indigoferoid/millettioid clade</taxon>
        <taxon>Phaseoleae</taxon>
        <taxon>Mucuna</taxon>
    </lineage>
</organism>
<dbReference type="Proteomes" id="UP000257109">
    <property type="component" value="Unassembled WGS sequence"/>
</dbReference>
<keyword evidence="2" id="KW-1185">Reference proteome</keyword>
<sequence>MNKLDCVVQFANKLGVMYNLTIGMLIGVGYLNSKNLQDWWNEFNAFVAQTDGTLIYDDHSVNSLS</sequence>
<dbReference type="EMBL" id="QJKJ01000786">
    <property type="protein sequence ID" value="RDY10756.1"/>
    <property type="molecule type" value="Genomic_DNA"/>
</dbReference>
<name>A0A371I6T9_MUCPR</name>